<evidence type="ECO:0000259" key="3">
    <source>
        <dbReference type="Pfam" id="PF05368"/>
    </source>
</evidence>
<dbReference type="InterPro" id="IPR008030">
    <property type="entry name" value="NmrA-like"/>
</dbReference>
<dbReference type="PANTHER" id="PTHR47706:SF9">
    <property type="entry name" value="NMRA-LIKE DOMAIN-CONTAINING PROTEIN-RELATED"/>
    <property type="match status" value="1"/>
</dbReference>
<keyword evidence="5" id="KW-1185">Reference proteome</keyword>
<gene>
    <name evidence="4" type="ORF">DASC09_009450</name>
</gene>
<dbReference type="InterPro" id="IPR051609">
    <property type="entry name" value="NmrA/Isoflavone_reductase-like"/>
</dbReference>
<evidence type="ECO:0000256" key="2">
    <source>
        <dbReference type="ARBA" id="ARBA00023002"/>
    </source>
</evidence>
<evidence type="ECO:0000313" key="4">
    <source>
        <dbReference type="EMBL" id="GMM33620.1"/>
    </source>
</evidence>
<dbReference type="AlphaFoldDB" id="A0AAV5QGU9"/>
<feature type="domain" description="NmrA-like" evidence="3">
    <location>
        <begin position="3"/>
        <end position="221"/>
    </location>
</feature>
<comment type="caution">
    <text evidence="4">The sequence shown here is derived from an EMBL/GenBank/DDBJ whole genome shotgun (WGS) entry which is preliminary data.</text>
</comment>
<evidence type="ECO:0000256" key="1">
    <source>
        <dbReference type="ARBA" id="ARBA00022857"/>
    </source>
</evidence>
<dbReference type="Gene3D" id="3.40.50.720">
    <property type="entry name" value="NAD(P)-binding Rossmann-like Domain"/>
    <property type="match status" value="1"/>
</dbReference>
<dbReference type="SUPFAM" id="SSF51735">
    <property type="entry name" value="NAD(P)-binding Rossmann-fold domains"/>
    <property type="match status" value="1"/>
</dbReference>
<dbReference type="GO" id="GO:0016491">
    <property type="term" value="F:oxidoreductase activity"/>
    <property type="evidence" value="ECO:0007669"/>
    <property type="project" value="UniProtKB-KW"/>
</dbReference>
<proteinExistence type="predicted"/>
<dbReference type="Proteomes" id="UP001360560">
    <property type="component" value="Unassembled WGS sequence"/>
</dbReference>
<dbReference type="InterPro" id="IPR036291">
    <property type="entry name" value="NAD(P)-bd_dom_sf"/>
</dbReference>
<dbReference type="Pfam" id="PF05368">
    <property type="entry name" value="NmrA"/>
    <property type="match status" value="1"/>
</dbReference>
<dbReference type="PANTHER" id="PTHR47706">
    <property type="entry name" value="NMRA-LIKE FAMILY PROTEIN"/>
    <property type="match status" value="1"/>
</dbReference>
<evidence type="ECO:0000313" key="5">
    <source>
        <dbReference type="Proteomes" id="UP001360560"/>
    </source>
</evidence>
<organism evidence="4 5">
    <name type="scientific">Saccharomycopsis crataegensis</name>
    <dbReference type="NCBI Taxonomy" id="43959"/>
    <lineage>
        <taxon>Eukaryota</taxon>
        <taxon>Fungi</taxon>
        <taxon>Dikarya</taxon>
        <taxon>Ascomycota</taxon>
        <taxon>Saccharomycotina</taxon>
        <taxon>Saccharomycetes</taxon>
        <taxon>Saccharomycopsidaceae</taxon>
        <taxon>Saccharomycopsis</taxon>
    </lineage>
</organism>
<dbReference type="GeneID" id="90071599"/>
<sequence>MSKPVIAIIGINGNLGSPVIKQLTSPQFKDNFSLPIKAITRDASKKLTDELIEYIEINELNVEKYVQALTGVDVVISLVGPRQILDTLAEALKIAKPKLYIPSQFGTLIADGEKVISGVVGYKDKHSQRVRDEAGVKTVDISTSLFCVPGSFLYELVGCAGYDRDTNQITYIGDENTKFGTSSLIDIAKVIAILVSKSNYQDIPNNVNIYSDITSQREIVDHYVGTHPDIQPVKQLPNIPLDEAIVQVKKALANGFSMKPFMKYLQVLSAAGEGKGLAFIDNNHREYVNPGESIFTWTKYP</sequence>
<protein>
    <recommendedName>
        <fullName evidence="3">NmrA-like domain-containing protein</fullName>
    </recommendedName>
</protein>
<dbReference type="EMBL" id="BTFZ01000002">
    <property type="protein sequence ID" value="GMM33620.1"/>
    <property type="molecule type" value="Genomic_DNA"/>
</dbReference>
<keyword evidence="1" id="KW-0521">NADP</keyword>
<reference evidence="4 5" key="1">
    <citation type="journal article" date="2023" name="Elife">
        <title>Identification of key yeast species and microbe-microbe interactions impacting larval growth of Drosophila in the wild.</title>
        <authorList>
            <person name="Mure A."/>
            <person name="Sugiura Y."/>
            <person name="Maeda R."/>
            <person name="Honda K."/>
            <person name="Sakurai N."/>
            <person name="Takahashi Y."/>
            <person name="Watada M."/>
            <person name="Katoh T."/>
            <person name="Gotoh A."/>
            <person name="Gotoh Y."/>
            <person name="Taniguchi I."/>
            <person name="Nakamura K."/>
            <person name="Hayashi T."/>
            <person name="Katayama T."/>
            <person name="Uemura T."/>
            <person name="Hattori Y."/>
        </authorList>
    </citation>
    <scope>NUCLEOTIDE SEQUENCE [LARGE SCALE GENOMIC DNA]</scope>
    <source>
        <strain evidence="4 5">SC-9</strain>
    </source>
</reference>
<name>A0AAV5QGU9_9ASCO</name>
<keyword evidence="2" id="KW-0560">Oxidoreductase</keyword>
<dbReference type="RefSeq" id="XP_064850620.1">
    <property type="nucleotide sequence ID" value="XM_064994548.1"/>
</dbReference>
<accession>A0AAV5QGU9</accession>